<evidence type="ECO:0000313" key="2">
    <source>
        <dbReference type="EMBL" id="TCO67710.1"/>
    </source>
</evidence>
<reference evidence="2 3" key="1">
    <citation type="submission" date="2019-03" db="EMBL/GenBank/DDBJ databases">
        <title>Genomic Encyclopedia of Type Strains, Phase IV (KMG-IV): sequencing the most valuable type-strain genomes for metagenomic binning, comparative biology and taxonomic classification.</title>
        <authorList>
            <person name="Goeker M."/>
        </authorList>
    </citation>
    <scope>NUCLEOTIDE SEQUENCE [LARGE SCALE GENOMIC DNA]</scope>
    <source>
        <strain evidence="2 3">DSM 102940</strain>
    </source>
</reference>
<proteinExistence type="predicted"/>
<dbReference type="OrthoDB" id="1809940at2"/>
<keyword evidence="1" id="KW-1133">Transmembrane helix</keyword>
<organism evidence="2 3">
    <name type="scientific">Marinisporobacter balticus</name>
    <dbReference type="NCBI Taxonomy" id="2018667"/>
    <lineage>
        <taxon>Bacteria</taxon>
        <taxon>Bacillati</taxon>
        <taxon>Bacillota</taxon>
        <taxon>Clostridia</taxon>
        <taxon>Peptostreptococcales</taxon>
        <taxon>Thermotaleaceae</taxon>
        <taxon>Marinisporobacter</taxon>
    </lineage>
</organism>
<dbReference type="EMBL" id="SLWV01000061">
    <property type="protein sequence ID" value="TCO67710.1"/>
    <property type="molecule type" value="Genomic_DNA"/>
</dbReference>
<keyword evidence="3" id="KW-1185">Reference proteome</keyword>
<gene>
    <name evidence="2" type="ORF">EV214_1614</name>
</gene>
<evidence type="ECO:0000313" key="3">
    <source>
        <dbReference type="Proteomes" id="UP000294919"/>
    </source>
</evidence>
<comment type="caution">
    <text evidence="2">The sequence shown here is derived from an EMBL/GenBank/DDBJ whole genome shotgun (WGS) entry which is preliminary data.</text>
</comment>
<evidence type="ECO:0000256" key="1">
    <source>
        <dbReference type="SAM" id="Phobius"/>
    </source>
</evidence>
<sequence length="242" mass="28633">MIRIKWRTIIVTTILIVIFGIVMLRIFSLKPFANNIKNIRQDISKEQIINWIKVQGKNERYYYEGLSYELVNLDNDPELEVVAKIVGGVHLGQFFIFDKRQDERYHLITEQDWKIESWNLSNPIANHVEVGNKKIFEIVTRTGGTGIDIYKVYLWYIEQGKFIEAWQGILKDRSSFRDDYLFKIGNYQFNDENDRIYAWLSSYKYQSDGVTLKEKFGTNTMIYKFDGTHFVLDTETGFTKTN</sequence>
<dbReference type="Proteomes" id="UP000294919">
    <property type="component" value="Unassembled WGS sequence"/>
</dbReference>
<accession>A0A4V2S9F2</accession>
<protein>
    <submittedName>
        <fullName evidence="2">Uncharacterized protein</fullName>
    </submittedName>
</protein>
<feature type="transmembrane region" description="Helical" evidence="1">
    <location>
        <begin position="6"/>
        <end position="27"/>
    </location>
</feature>
<dbReference type="RefSeq" id="WP_132248467.1">
    <property type="nucleotide sequence ID" value="NZ_SLWV01000061.1"/>
</dbReference>
<keyword evidence="1" id="KW-0812">Transmembrane</keyword>
<keyword evidence="1" id="KW-0472">Membrane</keyword>
<dbReference type="AlphaFoldDB" id="A0A4V2S9F2"/>
<name>A0A4V2S9F2_9FIRM</name>